<sequence length="194" mass="21175">MIIHLNGWPGVGKYTVGKIVAERLGARFLDNHTLLNIAIALTDRGTPAYYELATKTRDLAFEAISRLPSSEPVVMTGVVASGGSSSFLIDNWRAILSLAERRGCSVYSVTLSCSEDENARRMINGDREAHRKKRNPELLAELLRTRKLLTDGATASVEIDNTSLSPGSCTDAVIAWLQKTTTINFPSADRVRGI</sequence>
<dbReference type="Gene3D" id="3.40.50.300">
    <property type="entry name" value="P-loop containing nucleotide triphosphate hydrolases"/>
    <property type="match status" value="1"/>
</dbReference>
<keyword evidence="1" id="KW-0614">Plasmid</keyword>
<reference evidence="1" key="1">
    <citation type="submission" date="2024-06" db="EMBL/GenBank/DDBJ databases">
        <authorList>
            <person name="Li T."/>
            <person name="Gao R."/>
        </authorList>
    </citation>
    <scope>NUCLEOTIDE SEQUENCE</scope>
    <source>
        <strain evidence="1">ZPR3</strain>
        <plasmid evidence="1">unnamed5</plasmid>
    </source>
</reference>
<dbReference type="InterPro" id="IPR031322">
    <property type="entry name" value="Shikimate/glucono_kinase"/>
</dbReference>
<dbReference type="EMBL" id="CP157965">
    <property type="protein sequence ID" value="XBT98100.1"/>
    <property type="molecule type" value="Genomic_DNA"/>
</dbReference>
<gene>
    <name evidence="1" type="ORF">ABM479_35245</name>
</gene>
<geneLocation type="plasmid" evidence="1">
    <name>unnamed5</name>
</geneLocation>
<proteinExistence type="predicted"/>
<name>A0AAU7S6I2_9HYPH</name>
<dbReference type="RefSeq" id="WP_349963381.1">
    <property type="nucleotide sequence ID" value="NZ_CP157965.1"/>
</dbReference>
<dbReference type="AlphaFoldDB" id="A0AAU7S6I2"/>
<evidence type="ECO:0000313" key="1">
    <source>
        <dbReference type="EMBL" id="XBT98100.1"/>
    </source>
</evidence>
<dbReference type="Pfam" id="PF01202">
    <property type="entry name" value="SKI"/>
    <property type="match status" value="1"/>
</dbReference>
<dbReference type="SUPFAM" id="SSF52540">
    <property type="entry name" value="P-loop containing nucleoside triphosphate hydrolases"/>
    <property type="match status" value="1"/>
</dbReference>
<accession>A0AAU7S6I2</accession>
<protein>
    <submittedName>
        <fullName evidence="1">AAA family ATPase</fullName>
    </submittedName>
</protein>
<organism evidence="1">
    <name type="scientific">Rhizobium sp. ZPR3</name>
    <dbReference type="NCBI Taxonomy" id="3158967"/>
    <lineage>
        <taxon>Bacteria</taxon>
        <taxon>Pseudomonadati</taxon>
        <taxon>Pseudomonadota</taxon>
        <taxon>Alphaproteobacteria</taxon>
        <taxon>Hyphomicrobiales</taxon>
        <taxon>Rhizobiaceae</taxon>
        <taxon>Rhizobium/Agrobacterium group</taxon>
        <taxon>Rhizobium</taxon>
    </lineage>
</organism>
<dbReference type="InterPro" id="IPR027417">
    <property type="entry name" value="P-loop_NTPase"/>
</dbReference>